<dbReference type="RefSeq" id="WP_109648590.1">
    <property type="nucleotide sequence ID" value="NZ_JACWLN010000002.1"/>
</dbReference>
<keyword evidence="4" id="KW-1185">Reference proteome</keyword>
<dbReference type="AlphaFoldDB" id="A0A316E6K7"/>
<evidence type="ECO:0000313" key="3">
    <source>
        <dbReference type="Proteomes" id="UP000245667"/>
    </source>
</evidence>
<dbReference type="Proteomes" id="UP000245667">
    <property type="component" value="Unassembled WGS sequence"/>
</dbReference>
<evidence type="ECO:0000313" key="2">
    <source>
        <dbReference type="EMBL" id="PWK25655.1"/>
    </source>
</evidence>
<gene>
    <name evidence="1" type="ORF">HZY62_06335</name>
    <name evidence="2" type="ORF">LX92_00398</name>
</gene>
<organism evidence="2 3">
    <name type="scientific">Maribacter polysiphoniae</name>
    <dbReference type="NCBI Taxonomy" id="429344"/>
    <lineage>
        <taxon>Bacteria</taxon>
        <taxon>Pseudomonadati</taxon>
        <taxon>Bacteroidota</taxon>
        <taxon>Flavobacteriia</taxon>
        <taxon>Flavobacteriales</taxon>
        <taxon>Flavobacteriaceae</taxon>
        <taxon>Maribacter</taxon>
    </lineage>
</organism>
<sequence length="167" mass="19511">MKKYIVLAISALLTISCNSQEKQNKDDVQGDTKAEITEAPKGSWKVNREFDEQGNLIRYDSIYSWSSSTDLDKLASMDRDSILQSMQSRFYHGFSNFNHEGFSDLFSKDSLFAKQFFNDDFFDSDFGHDFMDIDRFREQMEGMQRKFLERYQSEFEKIGNEGTGEKS</sequence>
<name>A0A316E6K7_9FLAO</name>
<accession>A0A316E6K7</accession>
<proteinExistence type="predicted"/>
<dbReference type="EMBL" id="JACWLN010000002">
    <property type="protein sequence ID" value="MBD1260195.1"/>
    <property type="molecule type" value="Genomic_DNA"/>
</dbReference>
<evidence type="ECO:0000313" key="4">
    <source>
        <dbReference type="Proteomes" id="UP000651837"/>
    </source>
</evidence>
<dbReference type="EMBL" id="QGGQ01000001">
    <property type="protein sequence ID" value="PWK25655.1"/>
    <property type="molecule type" value="Genomic_DNA"/>
</dbReference>
<evidence type="ECO:0000313" key="1">
    <source>
        <dbReference type="EMBL" id="MBD1260195.1"/>
    </source>
</evidence>
<reference evidence="1 4" key="2">
    <citation type="submission" date="2020-07" db="EMBL/GenBank/DDBJ databases">
        <title>The draft genome sequence of Maribacter polysiphoniae KCTC 22021.</title>
        <authorList>
            <person name="Mu L."/>
        </authorList>
    </citation>
    <scope>NUCLEOTIDE SEQUENCE [LARGE SCALE GENOMIC DNA]</scope>
    <source>
        <strain evidence="1 4">KCTC 22021</strain>
    </source>
</reference>
<dbReference type="OrthoDB" id="1452960at2"/>
<dbReference type="Proteomes" id="UP000651837">
    <property type="component" value="Unassembled WGS sequence"/>
</dbReference>
<reference evidence="2 3" key="1">
    <citation type="submission" date="2018-05" db="EMBL/GenBank/DDBJ databases">
        <title>Genomic Encyclopedia of Archaeal and Bacterial Type Strains, Phase II (KMG-II): from individual species to whole genera.</title>
        <authorList>
            <person name="Goeker M."/>
        </authorList>
    </citation>
    <scope>NUCLEOTIDE SEQUENCE [LARGE SCALE GENOMIC DNA]</scope>
    <source>
        <strain evidence="2 3">DSM 23514</strain>
    </source>
</reference>
<comment type="caution">
    <text evidence="2">The sequence shown here is derived from an EMBL/GenBank/DDBJ whole genome shotgun (WGS) entry which is preliminary data.</text>
</comment>
<dbReference type="PROSITE" id="PS51257">
    <property type="entry name" value="PROKAR_LIPOPROTEIN"/>
    <property type="match status" value="1"/>
</dbReference>
<protein>
    <submittedName>
        <fullName evidence="2">Uncharacterized protein</fullName>
    </submittedName>
</protein>